<dbReference type="Gramene" id="TRITD3Bv1G079520.1">
    <property type="protein sequence ID" value="TRITD3Bv1G079520.1"/>
    <property type="gene ID" value="TRITD3Bv1G079520"/>
</dbReference>
<sequence length="166" mass="19079">MHTNHILREFHYKNKSINFSKLMVKRIFNVPSGDRPVKLLKKSDEHVLCNIYKEGNRAPIAHVIKLLKDCGNEDKVMINRTWALIALATVVCPGTGNMVNLEYLSSLEDMHSMHDLAWDKHLLTRAMEEVVVFQEKKRMQVTAENPVEFQICSCLPMLADHIYGSC</sequence>
<accession>A0A9R1S0K7</accession>
<dbReference type="Proteomes" id="UP000324705">
    <property type="component" value="Chromosome 3B"/>
</dbReference>
<organism evidence="1 2">
    <name type="scientific">Triticum turgidum subsp. durum</name>
    <name type="common">Durum wheat</name>
    <name type="synonym">Triticum durum</name>
    <dbReference type="NCBI Taxonomy" id="4567"/>
    <lineage>
        <taxon>Eukaryota</taxon>
        <taxon>Viridiplantae</taxon>
        <taxon>Streptophyta</taxon>
        <taxon>Embryophyta</taxon>
        <taxon>Tracheophyta</taxon>
        <taxon>Spermatophyta</taxon>
        <taxon>Magnoliopsida</taxon>
        <taxon>Liliopsida</taxon>
        <taxon>Poales</taxon>
        <taxon>Poaceae</taxon>
        <taxon>BOP clade</taxon>
        <taxon>Pooideae</taxon>
        <taxon>Triticodae</taxon>
        <taxon>Triticeae</taxon>
        <taxon>Triticinae</taxon>
        <taxon>Triticum</taxon>
    </lineage>
</organism>
<proteinExistence type="predicted"/>
<evidence type="ECO:0000313" key="2">
    <source>
        <dbReference type="Proteomes" id="UP000324705"/>
    </source>
</evidence>
<reference evidence="1 2" key="1">
    <citation type="submission" date="2017-09" db="EMBL/GenBank/DDBJ databases">
        <authorList>
            <consortium name="International Durum Wheat Genome Sequencing Consortium (IDWGSC)"/>
            <person name="Milanesi L."/>
        </authorList>
    </citation>
    <scope>NUCLEOTIDE SEQUENCE [LARGE SCALE GENOMIC DNA]</scope>
    <source>
        <strain evidence="2">cv. Svevo</strain>
    </source>
</reference>
<gene>
    <name evidence="1" type="ORF">TRITD_3Bv1G079520</name>
</gene>
<name>A0A9R1S0K7_TRITD</name>
<keyword evidence="2" id="KW-1185">Reference proteome</keyword>
<dbReference type="EMBL" id="LT934116">
    <property type="protein sequence ID" value="VAH75382.1"/>
    <property type="molecule type" value="Genomic_DNA"/>
</dbReference>
<dbReference type="AlphaFoldDB" id="A0A9R1S0K7"/>
<evidence type="ECO:0000313" key="1">
    <source>
        <dbReference type="EMBL" id="VAH75382.1"/>
    </source>
</evidence>
<protein>
    <submittedName>
        <fullName evidence="1">Uncharacterized protein</fullName>
    </submittedName>
</protein>